<accession>A0A8H4UHR5</accession>
<comment type="caution">
    <text evidence="3">The sequence shown here is derived from an EMBL/GenBank/DDBJ whole genome shotgun (WGS) entry which is preliminary data.</text>
</comment>
<evidence type="ECO:0000256" key="1">
    <source>
        <dbReference type="SAM" id="MobiDB-lite"/>
    </source>
</evidence>
<keyword evidence="2" id="KW-0472">Membrane</keyword>
<dbReference type="EMBL" id="JABEYC010000479">
    <property type="protein sequence ID" value="KAF4976876.1"/>
    <property type="molecule type" value="Genomic_DNA"/>
</dbReference>
<name>A0A8H4UHR5_9HYPO</name>
<evidence type="ECO:0000313" key="3">
    <source>
        <dbReference type="EMBL" id="KAF4976876.1"/>
    </source>
</evidence>
<dbReference type="AlphaFoldDB" id="A0A8H4UHR5"/>
<dbReference type="OrthoDB" id="5279542at2759"/>
<sequence length="299" mass="32655">MAPDASIQTDEARTVPAPPPPTQGTQTQPPNTQQPGFQQYQHSYGQPFAPYQQLAYVQQPGQQLTRPEVPHNKGWEITKLALHGVSAICCIVGLGLTISLFASAYSGLLGIIFCPVLVAALLWDISEIITRWVRKFKAGIHPGAHVAVSLLIWLGASITGSLEAVLISFDARDDSPSCTHDENDEYTCENSYSSRLSKVIAVAVFTCLVWLCHFILFVFACMDTAKRNALTRQRITMVVNGPPYWGPGAQGFQQMPQYYGPPAHMQSQNIPMQNRAPSPGSGNGKDAITTAQPTLQRYA</sequence>
<feature type="region of interest" description="Disordered" evidence="1">
    <location>
        <begin position="263"/>
        <end position="289"/>
    </location>
</feature>
<evidence type="ECO:0000256" key="2">
    <source>
        <dbReference type="SAM" id="Phobius"/>
    </source>
</evidence>
<feature type="transmembrane region" description="Helical" evidence="2">
    <location>
        <begin position="80"/>
        <end position="102"/>
    </location>
</feature>
<gene>
    <name evidence="3" type="ORF">FZEAL_6518</name>
</gene>
<feature type="transmembrane region" description="Helical" evidence="2">
    <location>
        <begin position="146"/>
        <end position="167"/>
    </location>
</feature>
<keyword evidence="4" id="KW-1185">Reference proteome</keyword>
<keyword evidence="2" id="KW-1133">Transmembrane helix</keyword>
<evidence type="ECO:0008006" key="5">
    <source>
        <dbReference type="Google" id="ProtNLM"/>
    </source>
</evidence>
<feature type="region of interest" description="Disordered" evidence="1">
    <location>
        <begin position="1"/>
        <end position="39"/>
    </location>
</feature>
<feature type="compositionally biased region" description="Low complexity" evidence="1">
    <location>
        <begin position="23"/>
        <end position="39"/>
    </location>
</feature>
<feature type="transmembrane region" description="Helical" evidence="2">
    <location>
        <begin position="108"/>
        <end position="125"/>
    </location>
</feature>
<feature type="compositionally biased region" description="Polar residues" evidence="1">
    <location>
        <begin position="265"/>
        <end position="276"/>
    </location>
</feature>
<proteinExistence type="predicted"/>
<protein>
    <recommendedName>
        <fullName evidence="5">MARVEL domain-containing protein</fullName>
    </recommendedName>
</protein>
<evidence type="ECO:0000313" key="4">
    <source>
        <dbReference type="Proteomes" id="UP000635477"/>
    </source>
</evidence>
<dbReference type="Proteomes" id="UP000635477">
    <property type="component" value="Unassembled WGS sequence"/>
</dbReference>
<feature type="transmembrane region" description="Helical" evidence="2">
    <location>
        <begin position="199"/>
        <end position="222"/>
    </location>
</feature>
<organism evidence="3 4">
    <name type="scientific">Fusarium zealandicum</name>
    <dbReference type="NCBI Taxonomy" id="1053134"/>
    <lineage>
        <taxon>Eukaryota</taxon>
        <taxon>Fungi</taxon>
        <taxon>Dikarya</taxon>
        <taxon>Ascomycota</taxon>
        <taxon>Pezizomycotina</taxon>
        <taxon>Sordariomycetes</taxon>
        <taxon>Hypocreomycetidae</taxon>
        <taxon>Hypocreales</taxon>
        <taxon>Nectriaceae</taxon>
        <taxon>Fusarium</taxon>
        <taxon>Fusarium staphyleae species complex</taxon>
    </lineage>
</organism>
<keyword evidence="2" id="KW-0812">Transmembrane</keyword>
<reference evidence="3" key="2">
    <citation type="submission" date="2020-05" db="EMBL/GenBank/DDBJ databases">
        <authorList>
            <person name="Kim H.-S."/>
            <person name="Proctor R.H."/>
            <person name="Brown D.W."/>
        </authorList>
    </citation>
    <scope>NUCLEOTIDE SEQUENCE</scope>
    <source>
        <strain evidence="3">NRRL 22465</strain>
    </source>
</reference>
<reference evidence="3" key="1">
    <citation type="journal article" date="2020" name="BMC Genomics">
        <title>Correction to: Identification and distribution of gene clusters required for synthesis of sphingolipid metabolism inhibitors in diverse species of the filamentous fungus Fusarium.</title>
        <authorList>
            <person name="Kim H.S."/>
            <person name="Lohmar J.M."/>
            <person name="Busman M."/>
            <person name="Brown D.W."/>
            <person name="Naumann T.A."/>
            <person name="Divon H.H."/>
            <person name="Lysoe E."/>
            <person name="Uhlig S."/>
            <person name="Proctor R.H."/>
        </authorList>
    </citation>
    <scope>NUCLEOTIDE SEQUENCE</scope>
    <source>
        <strain evidence="3">NRRL 22465</strain>
    </source>
</reference>